<evidence type="ECO:0000313" key="10">
    <source>
        <dbReference type="WBParaSite" id="nRc.2.0.1.t16157-RA"/>
    </source>
</evidence>
<feature type="compositionally biased region" description="Polar residues" evidence="6">
    <location>
        <begin position="221"/>
        <end position="241"/>
    </location>
</feature>
<dbReference type="AlphaFoldDB" id="A0A915IQ81"/>
<dbReference type="GO" id="GO:0016020">
    <property type="term" value="C:membrane"/>
    <property type="evidence" value="ECO:0007669"/>
    <property type="project" value="UniProtKB-SubCell"/>
</dbReference>
<evidence type="ECO:0000256" key="4">
    <source>
        <dbReference type="ARBA" id="ARBA00023054"/>
    </source>
</evidence>
<protein>
    <submittedName>
        <fullName evidence="10">DUF1279 domain-containing protein</fullName>
    </submittedName>
</protein>
<reference evidence="10" key="1">
    <citation type="submission" date="2022-11" db="UniProtKB">
        <authorList>
            <consortium name="WormBaseParasite"/>
        </authorList>
    </citation>
    <scope>IDENTIFICATION</scope>
</reference>
<keyword evidence="5 7" id="KW-0472">Membrane</keyword>
<evidence type="ECO:0000313" key="9">
    <source>
        <dbReference type="Proteomes" id="UP000887565"/>
    </source>
</evidence>
<feature type="domain" description="DUF1279" evidence="8">
    <location>
        <begin position="252"/>
        <end position="324"/>
    </location>
</feature>
<dbReference type="InterPro" id="IPR009688">
    <property type="entry name" value="FAM210A/B-like_dom"/>
</dbReference>
<keyword evidence="3 7" id="KW-1133">Transmembrane helix</keyword>
<evidence type="ECO:0000256" key="2">
    <source>
        <dbReference type="ARBA" id="ARBA00022692"/>
    </source>
</evidence>
<organism evidence="9 10">
    <name type="scientific">Romanomermis culicivorax</name>
    <name type="common">Nematode worm</name>
    <dbReference type="NCBI Taxonomy" id="13658"/>
    <lineage>
        <taxon>Eukaryota</taxon>
        <taxon>Metazoa</taxon>
        <taxon>Ecdysozoa</taxon>
        <taxon>Nematoda</taxon>
        <taxon>Enoplea</taxon>
        <taxon>Dorylaimia</taxon>
        <taxon>Mermithida</taxon>
        <taxon>Mermithoidea</taxon>
        <taxon>Mermithidae</taxon>
        <taxon>Romanomermis</taxon>
    </lineage>
</organism>
<evidence type="ECO:0000256" key="3">
    <source>
        <dbReference type="ARBA" id="ARBA00022989"/>
    </source>
</evidence>
<dbReference type="PANTHER" id="PTHR21377:SF1">
    <property type="entry name" value="PROTEIN FAM210A"/>
    <property type="match status" value="1"/>
</dbReference>
<dbReference type="WBParaSite" id="nRc.2.0.1.t16157-RA">
    <property type="protein sequence ID" value="nRc.2.0.1.t16157-RA"/>
    <property type="gene ID" value="nRc.2.0.1.g16157"/>
</dbReference>
<dbReference type="GO" id="GO:0005739">
    <property type="term" value="C:mitochondrion"/>
    <property type="evidence" value="ECO:0007669"/>
    <property type="project" value="TreeGrafter"/>
</dbReference>
<dbReference type="InterPro" id="IPR045866">
    <property type="entry name" value="FAM210A/B-like"/>
</dbReference>
<keyword evidence="9" id="KW-1185">Reference proteome</keyword>
<proteinExistence type="predicted"/>
<keyword evidence="2 7" id="KW-0812">Transmembrane</keyword>
<feature type="region of interest" description="Disordered" evidence="6">
    <location>
        <begin position="199"/>
        <end position="241"/>
    </location>
</feature>
<comment type="subcellular location">
    <subcellularLocation>
        <location evidence="1">Membrane</location>
        <topology evidence="1">Single-pass membrane protein</topology>
    </subcellularLocation>
</comment>
<name>A0A915IQ81_ROMCU</name>
<dbReference type="PANTHER" id="PTHR21377">
    <property type="entry name" value="PROTEIN FAM210B, MITOCHONDRIAL"/>
    <property type="match status" value="1"/>
</dbReference>
<keyword evidence="4" id="KW-0175">Coiled coil</keyword>
<evidence type="ECO:0000256" key="5">
    <source>
        <dbReference type="ARBA" id="ARBA00023136"/>
    </source>
</evidence>
<evidence type="ECO:0000256" key="7">
    <source>
        <dbReference type="SAM" id="Phobius"/>
    </source>
</evidence>
<sequence>MLIFRLDYGGQSKAAFILHGHGRRDQSNFSARDVQPIIFNVSVSWRRLIGRGRCESLTTYKVCCDNTNTIQREFDRVRAEIFHSLTNGLKTQKFVGALRLVNEYDITCTYIMLCLKGVAFFEPLLSNKGISVKNFRCKTVCLSSPILSHNQQVRFIRSFENAEIRTIPRTNLLLDQRVAAGRLVWSNRQRNFNLIQRFNDLPSSLPPPSPTNPLNKKEGTTAENGKNNFQQPTNGKSTTDGNDSGKLSIFKRFKILWKKYWYILIPVHLITSTVWLGCFYYLSYSGVDVVGFLEHIGFGETIVNLMKKYPSGGYLVLAYALYKIRNDNPGVPGISFRDGDAVATPARYFVTVSGTHYAIKYLSRMGYIKPVPTKDQMSQFICEQKRRHKDKLLKIYKQKRLIKRSWFRNKNER</sequence>
<evidence type="ECO:0000256" key="1">
    <source>
        <dbReference type="ARBA" id="ARBA00004167"/>
    </source>
</evidence>
<evidence type="ECO:0000256" key="6">
    <source>
        <dbReference type="SAM" id="MobiDB-lite"/>
    </source>
</evidence>
<feature type="transmembrane region" description="Helical" evidence="7">
    <location>
        <begin position="260"/>
        <end position="282"/>
    </location>
</feature>
<accession>A0A915IQ81</accession>
<dbReference type="Proteomes" id="UP000887565">
    <property type="component" value="Unplaced"/>
</dbReference>
<dbReference type="Pfam" id="PF06916">
    <property type="entry name" value="FAM210A-B_dom"/>
    <property type="match status" value="1"/>
</dbReference>
<evidence type="ECO:0000259" key="8">
    <source>
        <dbReference type="Pfam" id="PF06916"/>
    </source>
</evidence>